<dbReference type="EMBL" id="BGPR01119307">
    <property type="protein sequence ID" value="GBN15360.1"/>
    <property type="molecule type" value="Genomic_DNA"/>
</dbReference>
<dbReference type="AlphaFoldDB" id="A0A4Y2LML7"/>
<dbReference type="Proteomes" id="UP000499080">
    <property type="component" value="Unassembled WGS sequence"/>
</dbReference>
<gene>
    <name evidence="1" type="ORF">AVEN_52880_1</name>
</gene>
<organism evidence="1 2">
    <name type="scientific">Araneus ventricosus</name>
    <name type="common">Orbweaver spider</name>
    <name type="synonym">Epeira ventricosa</name>
    <dbReference type="NCBI Taxonomy" id="182803"/>
    <lineage>
        <taxon>Eukaryota</taxon>
        <taxon>Metazoa</taxon>
        <taxon>Ecdysozoa</taxon>
        <taxon>Arthropoda</taxon>
        <taxon>Chelicerata</taxon>
        <taxon>Arachnida</taxon>
        <taxon>Araneae</taxon>
        <taxon>Araneomorphae</taxon>
        <taxon>Entelegynae</taxon>
        <taxon>Araneoidea</taxon>
        <taxon>Araneidae</taxon>
        <taxon>Araneus</taxon>
    </lineage>
</organism>
<evidence type="ECO:0000313" key="1">
    <source>
        <dbReference type="EMBL" id="GBN15360.1"/>
    </source>
</evidence>
<proteinExistence type="predicted"/>
<evidence type="ECO:0000313" key="2">
    <source>
        <dbReference type="Proteomes" id="UP000499080"/>
    </source>
</evidence>
<reference evidence="1 2" key="1">
    <citation type="journal article" date="2019" name="Sci. Rep.">
        <title>Orb-weaving spider Araneus ventricosus genome elucidates the spidroin gene catalogue.</title>
        <authorList>
            <person name="Kono N."/>
            <person name="Nakamura H."/>
            <person name="Ohtoshi R."/>
            <person name="Moran D.A.P."/>
            <person name="Shinohara A."/>
            <person name="Yoshida Y."/>
            <person name="Fujiwara M."/>
            <person name="Mori M."/>
            <person name="Tomita M."/>
            <person name="Arakawa K."/>
        </authorList>
    </citation>
    <scope>NUCLEOTIDE SEQUENCE [LARGE SCALE GENOMIC DNA]</scope>
</reference>
<keyword evidence="2" id="KW-1185">Reference proteome</keyword>
<protein>
    <submittedName>
        <fullName evidence="1">Uncharacterized protein</fullName>
    </submittedName>
</protein>
<comment type="caution">
    <text evidence="1">The sequence shown here is derived from an EMBL/GenBank/DDBJ whole genome shotgun (WGS) entry which is preliminary data.</text>
</comment>
<accession>A0A4Y2LML7</accession>
<name>A0A4Y2LML7_ARAVE</name>
<sequence>MDPRVKTYTIDRTPLLGDPDVLSKSAIVTGRSRCTVEVRYHARSSVNVVLLVKRRTTGKGVSGLKRIGIYLVNHKGFKNEEFGPTQNLEHLVIDMGEDKEVCLGQNVVGPSPTTDNRNLQTTDISEDLAIDSQDGQ</sequence>